<dbReference type="PROSITE" id="PS51257">
    <property type="entry name" value="PROKAR_LIPOPROTEIN"/>
    <property type="match status" value="1"/>
</dbReference>
<keyword evidence="1" id="KW-0732">Signal</keyword>
<proteinExistence type="predicted"/>
<gene>
    <name evidence="2" type="ORF">SAMN06295967_10814</name>
</gene>
<dbReference type="InterPro" id="IPR038081">
    <property type="entry name" value="CalX-like_sf"/>
</dbReference>
<protein>
    <recommendedName>
        <fullName evidence="4">Calx-beta domain-containing protein</fullName>
    </recommendedName>
</protein>
<dbReference type="AlphaFoldDB" id="A0A239DUS4"/>
<dbReference type="Gene3D" id="2.60.40.2030">
    <property type="match status" value="1"/>
</dbReference>
<evidence type="ECO:0000256" key="1">
    <source>
        <dbReference type="SAM" id="SignalP"/>
    </source>
</evidence>
<feature type="chain" id="PRO_5013189904" description="Calx-beta domain-containing protein" evidence="1">
    <location>
        <begin position="24"/>
        <end position="284"/>
    </location>
</feature>
<accession>A0A239DUS4</accession>
<feature type="signal peptide" evidence="1">
    <location>
        <begin position="1"/>
        <end position="23"/>
    </location>
</feature>
<organism evidence="2 3">
    <name type="scientific">Belliella buryatensis</name>
    <dbReference type="NCBI Taxonomy" id="1500549"/>
    <lineage>
        <taxon>Bacteria</taxon>
        <taxon>Pseudomonadati</taxon>
        <taxon>Bacteroidota</taxon>
        <taxon>Cytophagia</taxon>
        <taxon>Cytophagales</taxon>
        <taxon>Cyclobacteriaceae</taxon>
        <taxon>Belliella</taxon>
    </lineage>
</organism>
<dbReference type="SUPFAM" id="SSF141072">
    <property type="entry name" value="CalX-like"/>
    <property type="match status" value="1"/>
</dbReference>
<dbReference type="OrthoDB" id="820155at2"/>
<name>A0A239DUS4_9BACT</name>
<evidence type="ECO:0000313" key="3">
    <source>
        <dbReference type="Proteomes" id="UP000198480"/>
    </source>
</evidence>
<dbReference type="Proteomes" id="UP000198480">
    <property type="component" value="Unassembled WGS sequence"/>
</dbReference>
<dbReference type="EMBL" id="FZOK01000008">
    <property type="protein sequence ID" value="SNS35483.1"/>
    <property type="molecule type" value="Genomic_DNA"/>
</dbReference>
<keyword evidence="3" id="KW-1185">Reference proteome</keyword>
<sequence>MKLNKLYSLMAVLLTMFATTACFDEPGTTILWDGVQVEWQNANLPNGVTRNFVRTSSTQVDVTEFQVNLVAAAQSSPITITVAADPASTAIEGVHYELPSSTITIPAGQNVVNFPIRVLTGNIDPSETPDLLLTMTTATGATIAENYKTLDFRIRVICPSDLAGTYTVFWERLQTGDGSGGAAQTATNFVINAANEVTVTQVATGVYQVNDMSFGMYPGIYSDSRPVGRFSDTCDVIDGASTNVDRYGDPFTIEGVVNSDDTITITWSNTWGDGGTVVLTLVED</sequence>
<evidence type="ECO:0008006" key="4">
    <source>
        <dbReference type="Google" id="ProtNLM"/>
    </source>
</evidence>
<dbReference type="RefSeq" id="WP_141107383.1">
    <property type="nucleotide sequence ID" value="NZ_FZOK01000008.1"/>
</dbReference>
<reference evidence="3" key="1">
    <citation type="submission" date="2017-06" db="EMBL/GenBank/DDBJ databases">
        <authorList>
            <person name="Varghese N."/>
            <person name="Submissions S."/>
        </authorList>
    </citation>
    <scope>NUCLEOTIDE SEQUENCE [LARGE SCALE GENOMIC DNA]</scope>
    <source>
        <strain evidence="3">5C</strain>
    </source>
</reference>
<evidence type="ECO:0000313" key="2">
    <source>
        <dbReference type="EMBL" id="SNS35483.1"/>
    </source>
</evidence>